<evidence type="ECO:0000256" key="8">
    <source>
        <dbReference type="ARBA" id="ARBA00045696"/>
    </source>
</evidence>
<evidence type="ECO:0000256" key="2">
    <source>
        <dbReference type="ARBA" id="ARBA00016066"/>
    </source>
</evidence>
<evidence type="ECO:0000313" key="10">
    <source>
        <dbReference type="EMBL" id="KAI9561567.1"/>
    </source>
</evidence>
<comment type="similarity">
    <text evidence="1">Belongs to the APC5 family.</text>
</comment>
<dbReference type="GO" id="GO:0031145">
    <property type="term" value="P:anaphase-promoting complex-dependent catabolic process"/>
    <property type="evidence" value="ECO:0007669"/>
    <property type="project" value="TreeGrafter"/>
</dbReference>
<dbReference type="Proteomes" id="UP000820818">
    <property type="component" value="Linkage Group LG3"/>
</dbReference>
<protein>
    <recommendedName>
        <fullName evidence="2">Anaphase-promoting complex subunit 5</fullName>
    </recommendedName>
    <alternativeName>
        <fullName evidence="7">Cyclosome subunit 5</fullName>
    </alternativeName>
</protein>
<dbReference type="Gene3D" id="1.25.40.10">
    <property type="entry name" value="Tetratricopeptide repeat domain"/>
    <property type="match status" value="1"/>
</dbReference>
<dbReference type="InterPro" id="IPR026000">
    <property type="entry name" value="Apc5_dom"/>
</dbReference>
<feature type="domain" description="Anaphase-promoting complex subunit 5" evidence="9">
    <location>
        <begin position="236"/>
        <end position="337"/>
    </location>
</feature>
<accession>A0AAD5KW23</accession>
<keyword evidence="5" id="KW-0833">Ubl conjugation pathway</keyword>
<sequence>MAARDSLPLTSFKLGYDDRVSPFKIAVLVFIREYCTARLAQLGMSPHSYYNSIPPFSSQQCKDFCLLSLELIQCYDVTWEDFEIILEPGHYNLSTKIISEFTRSLHQIVKDGASGLLDLGESLEKLLMEPAKGKPMIRRDSVLGIFIRKMVLQLDRMTFEGTVELSSNLASYLDKSNKSEDPLELVQVSRKQAELLVSQQLTMLQRNESLAHSPVNLQKIIDRILHENKDFAEANFLAHLNEMRCQDFSQAEKRLHQSYDQGTISIEGLIHSKLEDNLMNNKTFRHASLNMAFLHASFGHHELAVTALCETVALSGEAADHTCLQESLAWFCHLEENPEMRLKMMERLVTKSSESNLHYLASLGLAMWTQDCALAGVEPKRIFEYLHTNDVANCQHSLTDMTLTCLALRAAIWSFYGYPRNALQVSQLLLTLHTGDPTKGNIYYNNEHMHMAVCNIALHLSRQGRYADAESITKFAAGQYANFQQHSQIWKMTDLHVAFYRTLWLGQWDKAELIISQLAVFNRSESLAKMAHLMLCKGDTCQGKSVLKTLEERLSNDKEPNNHRMPNPGWRMGQKLRLQVQSLVLRSVLLSARQNFVEALLQISQALDICKKHHMNLQLALVEMQSAEIQLMMNFTANALDLVRKHINIIYTHGSLFEQGMAIFLLARCLLAETRTKGCNSVEFKSKKTEIFPLLTRAKRIFNQIEAFHHVKDVVFLEALLYNHLGYEKERNTRAMVFKQLDELYPLRTSNNIQIFIGL</sequence>
<evidence type="ECO:0000256" key="6">
    <source>
        <dbReference type="ARBA" id="ARBA00023306"/>
    </source>
</evidence>
<evidence type="ECO:0000256" key="4">
    <source>
        <dbReference type="ARBA" id="ARBA00022776"/>
    </source>
</evidence>
<evidence type="ECO:0000256" key="7">
    <source>
        <dbReference type="ARBA" id="ARBA00031069"/>
    </source>
</evidence>
<dbReference type="GO" id="GO:0070979">
    <property type="term" value="P:protein K11-linked ubiquitination"/>
    <property type="evidence" value="ECO:0007669"/>
    <property type="project" value="TreeGrafter"/>
</dbReference>
<evidence type="ECO:0000256" key="5">
    <source>
        <dbReference type="ARBA" id="ARBA00022786"/>
    </source>
</evidence>
<evidence type="ECO:0000256" key="1">
    <source>
        <dbReference type="ARBA" id="ARBA00007450"/>
    </source>
</evidence>
<keyword evidence="4" id="KW-0498">Mitosis</keyword>
<dbReference type="PANTHER" id="PTHR12830:SF9">
    <property type="entry name" value="ANAPHASE-PROMOTING COMPLEX SUBUNIT 5"/>
    <property type="match status" value="1"/>
</dbReference>
<evidence type="ECO:0000313" key="11">
    <source>
        <dbReference type="Proteomes" id="UP000820818"/>
    </source>
</evidence>
<keyword evidence="6" id="KW-0131">Cell cycle</keyword>
<evidence type="ECO:0000259" key="9">
    <source>
        <dbReference type="Pfam" id="PF12862"/>
    </source>
</evidence>
<dbReference type="EMBL" id="WJBH02000003">
    <property type="protein sequence ID" value="KAI9561567.1"/>
    <property type="molecule type" value="Genomic_DNA"/>
</dbReference>
<dbReference type="AlphaFoldDB" id="A0AAD5KW23"/>
<dbReference type="GO" id="GO:0051301">
    <property type="term" value="P:cell division"/>
    <property type="evidence" value="ECO:0007669"/>
    <property type="project" value="UniProtKB-KW"/>
</dbReference>
<dbReference type="CDD" id="cd16270">
    <property type="entry name" value="Apc5_N"/>
    <property type="match status" value="1"/>
</dbReference>
<reference evidence="10 11" key="1">
    <citation type="submission" date="2022-05" db="EMBL/GenBank/DDBJ databases">
        <title>A multi-omics perspective on studying reproductive biology in Daphnia sinensis.</title>
        <authorList>
            <person name="Jia J."/>
        </authorList>
    </citation>
    <scope>NUCLEOTIDE SEQUENCE [LARGE SCALE GENOMIC DNA]</scope>
    <source>
        <strain evidence="10 11">WSL</strain>
    </source>
</reference>
<evidence type="ECO:0000256" key="3">
    <source>
        <dbReference type="ARBA" id="ARBA00022618"/>
    </source>
</evidence>
<keyword evidence="11" id="KW-1185">Reference proteome</keyword>
<name>A0AAD5KW23_9CRUS</name>
<dbReference type="InterPro" id="IPR037679">
    <property type="entry name" value="Apc5"/>
</dbReference>
<organism evidence="10 11">
    <name type="scientific">Daphnia sinensis</name>
    <dbReference type="NCBI Taxonomy" id="1820382"/>
    <lineage>
        <taxon>Eukaryota</taxon>
        <taxon>Metazoa</taxon>
        <taxon>Ecdysozoa</taxon>
        <taxon>Arthropoda</taxon>
        <taxon>Crustacea</taxon>
        <taxon>Branchiopoda</taxon>
        <taxon>Diplostraca</taxon>
        <taxon>Cladocera</taxon>
        <taxon>Anomopoda</taxon>
        <taxon>Daphniidae</taxon>
        <taxon>Daphnia</taxon>
        <taxon>Daphnia similis group</taxon>
    </lineage>
</organism>
<dbReference type="Pfam" id="PF12862">
    <property type="entry name" value="ANAPC5"/>
    <property type="match status" value="1"/>
</dbReference>
<dbReference type="GO" id="GO:0005680">
    <property type="term" value="C:anaphase-promoting complex"/>
    <property type="evidence" value="ECO:0007669"/>
    <property type="project" value="InterPro"/>
</dbReference>
<keyword evidence="3" id="KW-0132">Cell division</keyword>
<proteinExistence type="inferred from homology"/>
<dbReference type="InterPro" id="IPR011990">
    <property type="entry name" value="TPR-like_helical_dom_sf"/>
</dbReference>
<comment type="caution">
    <text evidence="10">The sequence shown here is derived from an EMBL/GenBank/DDBJ whole genome shotgun (WGS) entry which is preliminary data.</text>
</comment>
<comment type="function">
    <text evidence="8">Component of the anaphase promoting complex/cyclosome (APC/C), a cell cycle-regulated E3 ubiquitin ligase that controls progression through mitosis and the G1 phase of the cell cycle. The APC/C complex acts by mediating ubiquitination and subsequent degradation of target proteins: it mainly mediates the formation of 'Lys-11'-linked polyubiquitin chains and, to a lower extent, the formation of 'Lys-48'- and 'Lys-63'-linked polyubiquitin chains. The APC/C complex catalyzes assembly of branched 'Lys-11'-/'Lys-48'-linked branched ubiquitin chains on target proteins.</text>
</comment>
<gene>
    <name evidence="10" type="ORF">GHT06_012526</name>
</gene>
<dbReference type="PANTHER" id="PTHR12830">
    <property type="entry name" value="ANAPHASE-PROMOTING COMPLEX SUBUNIT 5"/>
    <property type="match status" value="1"/>
</dbReference>
<dbReference type="GO" id="GO:0045842">
    <property type="term" value="P:positive regulation of mitotic metaphase/anaphase transition"/>
    <property type="evidence" value="ECO:0007669"/>
    <property type="project" value="TreeGrafter"/>
</dbReference>